<evidence type="ECO:0000256" key="1">
    <source>
        <dbReference type="SAM" id="Phobius"/>
    </source>
</evidence>
<comment type="caution">
    <text evidence="2">The sequence shown here is derived from an EMBL/GenBank/DDBJ whole genome shotgun (WGS) entry which is preliminary data.</text>
</comment>
<protein>
    <submittedName>
        <fullName evidence="2">Uncharacterized protein</fullName>
    </submittedName>
</protein>
<sequence length="56" mass="5896">MSVAVPLAGTTALFAGVVWVVVALGARSSSRRAQHWYRSSMGVSTPPPTRVPDGWA</sequence>
<name>A0A3D9V234_THECX</name>
<dbReference type="EMBL" id="QTUC01000001">
    <property type="protein sequence ID" value="REF35577.1"/>
    <property type="molecule type" value="Genomic_DNA"/>
</dbReference>
<gene>
    <name evidence="2" type="ORF">DFJ64_0958</name>
</gene>
<evidence type="ECO:0000313" key="2">
    <source>
        <dbReference type="EMBL" id="REF35577.1"/>
    </source>
</evidence>
<keyword evidence="1" id="KW-0472">Membrane</keyword>
<organism evidence="2 3">
    <name type="scientific">Thermasporomyces composti</name>
    <dbReference type="NCBI Taxonomy" id="696763"/>
    <lineage>
        <taxon>Bacteria</taxon>
        <taxon>Bacillati</taxon>
        <taxon>Actinomycetota</taxon>
        <taxon>Actinomycetes</taxon>
        <taxon>Propionibacteriales</taxon>
        <taxon>Nocardioidaceae</taxon>
        <taxon>Thermasporomyces</taxon>
    </lineage>
</organism>
<evidence type="ECO:0000313" key="3">
    <source>
        <dbReference type="Proteomes" id="UP000256485"/>
    </source>
</evidence>
<feature type="transmembrane region" description="Helical" evidence="1">
    <location>
        <begin position="6"/>
        <end position="26"/>
    </location>
</feature>
<dbReference type="AlphaFoldDB" id="A0A3D9V234"/>
<accession>A0A3D9V234</accession>
<dbReference type="Proteomes" id="UP000256485">
    <property type="component" value="Unassembled WGS sequence"/>
</dbReference>
<proteinExistence type="predicted"/>
<keyword evidence="3" id="KW-1185">Reference proteome</keyword>
<reference evidence="2 3" key="1">
    <citation type="submission" date="2018-08" db="EMBL/GenBank/DDBJ databases">
        <title>Sequencing the genomes of 1000 actinobacteria strains.</title>
        <authorList>
            <person name="Klenk H.-P."/>
        </authorList>
    </citation>
    <scope>NUCLEOTIDE SEQUENCE [LARGE SCALE GENOMIC DNA]</scope>
    <source>
        <strain evidence="2 3">DSM 22891</strain>
    </source>
</reference>
<keyword evidence="1" id="KW-0812">Transmembrane</keyword>
<keyword evidence="1" id="KW-1133">Transmembrane helix</keyword>